<evidence type="ECO:0000313" key="2">
    <source>
        <dbReference type="EMBL" id="KAG2559255.1"/>
    </source>
</evidence>
<proteinExistence type="predicted"/>
<evidence type="ECO:0000313" key="3">
    <source>
        <dbReference type="Proteomes" id="UP000823388"/>
    </source>
</evidence>
<keyword evidence="3" id="KW-1185">Reference proteome</keyword>
<dbReference type="AlphaFoldDB" id="A0A8T0PE08"/>
<accession>A0A8T0PE08</accession>
<dbReference type="EMBL" id="CM029052">
    <property type="protein sequence ID" value="KAG2559255.1"/>
    <property type="molecule type" value="Genomic_DNA"/>
</dbReference>
<reference evidence="2" key="1">
    <citation type="submission" date="2020-05" db="EMBL/GenBank/DDBJ databases">
        <title>WGS assembly of Panicum virgatum.</title>
        <authorList>
            <person name="Lovell J.T."/>
            <person name="Jenkins J."/>
            <person name="Shu S."/>
            <person name="Juenger T.E."/>
            <person name="Schmutz J."/>
        </authorList>
    </citation>
    <scope>NUCLEOTIDE SEQUENCE</scope>
    <source>
        <strain evidence="2">AP13</strain>
    </source>
</reference>
<name>A0A8T0PE08_PANVG</name>
<keyword evidence="1" id="KW-0472">Membrane</keyword>
<comment type="caution">
    <text evidence="2">The sequence shown here is derived from an EMBL/GenBank/DDBJ whole genome shotgun (WGS) entry which is preliminary data.</text>
</comment>
<keyword evidence="1" id="KW-1133">Transmembrane helix</keyword>
<organism evidence="2 3">
    <name type="scientific">Panicum virgatum</name>
    <name type="common">Blackwell switchgrass</name>
    <dbReference type="NCBI Taxonomy" id="38727"/>
    <lineage>
        <taxon>Eukaryota</taxon>
        <taxon>Viridiplantae</taxon>
        <taxon>Streptophyta</taxon>
        <taxon>Embryophyta</taxon>
        <taxon>Tracheophyta</taxon>
        <taxon>Spermatophyta</taxon>
        <taxon>Magnoliopsida</taxon>
        <taxon>Liliopsida</taxon>
        <taxon>Poales</taxon>
        <taxon>Poaceae</taxon>
        <taxon>PACMAD clade</taxon>
        <taxon>Panicoideae</taxon>
        <taxon>Panicodae</taxon>
        <taxon>Paniceae</taxon>
        <taxon>Panicinae</taxon>
        <taxon>Panicum</taxon>
        <taxon>Panicum sect. Hiantes</taxon>
    </lineage>
</organism>
<gene>
    <name evidence="2" type="ORF">PVAP13_8NG288784</name>
</gene>
<feature type="transmembrane region" description="Helical" evidence="1">
    <location>
        <begin position="36"/>
        <end position="53"/>
    </location>
</feature>
<dbReference type="Proteomes" id="UP000823388">
    <property type="component" value="Chromosome 8N"/>
</dbReference>
<sequence length="55" mass="6469">MKLDRLSDVMDRNSRLLKQVEAQLKENNKHAGAIDLTPWLVSSLVFFFLYHYMQG</sequence>
<keyword evidence="1" id="KW-0812">Transmembrane</keyword>
<protein>
    <submittedName>
        <fullName evidence="2">Uncharacterized protein</fullName>
    </submittedName>
</protein>
<evidence type="ECO:0000256" key="1">
    <source>
        <dbReference type="SAM" id="Phobius"/>
    </source>
</evidence>